<feature type="compositionally biased region" description="Polar residues" evidence="1">
    <location>
        <begin position="273"/>
        <end position="287"/>
    </location>
</feature>
<evidence type="ECO:0000259" key="4">
    <source>
        <dbReference type="PROSITE" id="PS51416"/>
    </source>
</evidence>
<evidence type="ECO:0000259" key="2">
    <source>
        <dbReference type="PROSITE" id="PS50234"/>
    </source>
</evidence>
<dbReference type="AlphaFoldDB" id="A0A6J8EHY4"/>
<protein>
    <recommendedName>
        <fullName evidence="7">MIB</fullName>
    </recommendedName>
</protein>
<proteinExistence type="predicted"/>
<dbReference type="Gene3D" id="3.30.720.50">
    <property type="match status" value="1"/>
</dbReference>
<gene>
    <name evidence="5" type="ORF">MCOR_52468</name>
</gene>
<dbReference type="GO" id="GO:0016567">
    <property type="term" value="P:protein ubiquitination"/>
    <property type="evidence" value="ECO:0007669"/>
    <property type="project" value="InterPro"/>
</dbReference>
<dbReference type="InterPro" id="IPR036465">
    <property type="entry name" value="vWFA_dom_sf"/>
</dbReference>
<evidence type="ECO:0008006" key="7">
    <source>
        <dbReference type="Google" id="ProtNLM"/>
    </source>
</evidence>
<dbReference type="Pfam" id="PF02825">
    <property type="entry name" value="WWE"/>
    <property type="match status" value="1"/>
</dbReference>
<feature type="domain" description="MIB/HERC2" evidence="4">
    <location>
        <begin position="724"/>
        <end position="796"/>
    </location>
</feature>
<dbReference type="SUPFAM" id="SSF53300">
    <property type="entry name" value="vWA-like"/>
    <property type="match status" value="1"/>
</dbReference>
<feature type="region of interest" description="Disordered" evidence="1">
    <location>
        <begin position="255"/>
        <end position="287"/>
    </location>
</feature>
<dbReference type="Gene3D" id="2.30.30.40">
    <property type="entry name" value="SH3 Domains"/>
    <property type="match status" value="2"/>
</dbReference>
<dbReference type="EMBL" id="CACVKT020009086">
    <property type="protein sequence ID" value="CAC5420224.1"/>
    <property type="molecule type" value="Genomic_DNA"/>
</dbReference>
<dbReference type="Gene3D" id="3.40.50.410">
    <property type="entry name" value="von Willebrand factor, type A domain"/>
    <property type="match status" value="1"/>
</dbReference>
<dbReference type="GO" id="GO:0046872">
    <property type="term" value="F:metal ion binding"/>
    <property type="evidence" value="ECO:0007669"/>
    <property type="project" value="InterPro"/>
</dbReference>
<feature type="domain" description="VWFA" evidence="2">
    <location>
        <begin position="392"/>
        <end position="595"/>
    </location>
</feature>
<evidence type="ECO:0000313" key="5">
    <source>
        <dbReference type="EMBL" id="CAC5420224.1"/>
    </source>
</evidence>
<dbReference type="GO" id="GO:0004842">
    <property type="term" value="F:ubiquitin-protein transferase activity"/>
    <property type="evidence" value="ECO:0007669"/>
    <property type="project" value="InterPro"/>
</dbReference>
<reference evidence="5 6" key="1">
    <citation type="submission" date="2020-06" db="EMBL/GenBank/DDBJ databases">
        <authorList>
            <person name="Li R."/>
            <person name="Bekaert M."/>
        </authorList>
    </citation>
    <scope>NUCLEOTIDE SEQUENCE [LARGE SCALE GENOMIC DNA]</scope>
    <source>
        <strain evidence="6">wild</strain>
    </source>
</reference>
<dbReference type="InterPro" id="IPR037252">
    <property type="entry name" value="Mib_Herc2_sf"/>
</dbReference>
<dbReference type="InterPro" id="IPR010606">
    <property type="entry name" value="Mib_Herc2"/>
</dbReference>
<dbReference type="Proteomes" id="UP000507470">
    <property type="component" value="Unassembled WGS sequence"/>
</dbReference>
<keyword evidence="6" id="KW-1185">Reference proteome</keyword>
<sequence>MENQMKEKVIAMKRTIYELNKTQAEILDRMTSNSTSRTSMLVVASNEITQLEEHVCRVESDTRSIEYTNNLDNVTKQMSNLLMKANRLNTLVANFDENSGKDGSTDILSEDESVCFSNVLDRNAFGKKDNIPSRENLEESEEDNIEYRLDNECCSGDANIHNLSNYMNGRTVKLLTHNAINNESNTIHNEPLGAQNDTKNINKLRGGSDNVKVQQSSLLNNSGDENENGQDSPLCTFNKEVDNKDLPEIENCNISNSKRRIHRNESGFKSKGPKTQNDNRVSFHNNQESFKGDIDKSVCNMDVQIEESIEPNIKPTTKNSVDERPMMTSATSYSSSRRSRRRGREDEIFVERLFNSDQPKTLREWYHYFRQVKVHASARVRSGVVNQGNGQDVILVIDTSERMLEYFQQLKSAALQYVYGIKQLSECGVMENGIGLAVFGQQTRLIQEATNDYELIMELIGKLRPDGDAPVLAGLLMGYAGVSSCIKFQLCVLPSSTRNIPIHANMIVFTNGSSEQCKVLSEDEQISNLDLRNLPVPSDINAVIDEIAASSTKIYYVPIGRHQCNNILEHAVRQTNGKIIQVNEMNRLINMTQVMLLAIRIAADLRYSENQSREVIRMKISDASNFHDIHDDCLDMVKEFSNPLKFCNMRGEFVELQFNTLKLGDRVRRGPYCRCKKDDLGLAGTVIGQDRDGDVLVEWDHGLVCPYDYVDERDVQHIVKVNEVRMLVDELIAVGCRVVRGQDWKYGDHDGGKGTLGTVLGIPAEGKAVVRWDRKNIGIYKMGCEGLFELKLCDTLSSNSSTIQNEETANYHNTGQWLRKKESVKHQYALNTIKTNECDPNDYLIPIYSDIAVSAIWEYQRVSQWKKYPSGINVKIEKAYQRKKSGKIIIEMDRTTYIIHFSRMVQENVKNKTKLAVRRKDKTHSNDLHYKENVRQANINLANTRDEVRCSGNVISSYSTSEMAELPIISKSGMMIFRYRGEPVNMTQMGVWT</sequence>
<evidence type="ECO:0000313" key="6">
    <source>
        <dbReference type="Proteomes" id="UP000507470"/>
    </source>
</evidence>
<dbReference type="OrthoDB" id="6099326at2759"/>
<evidence type="ECO:0000256" key="1">
    <source>
        <dbReference type="SAM" id="MobiDB-lite"/>
    </source>
</evidence>
<accession>A0A6J8EHY4</accession>
<dbReference type="PROSITE" id="PS50918">
    <property type="entry name" value="WWE"/>
    <property type="match status" value="1"/>
</dbReference>
<feature type="domain" description="WWE" evidence="3">
    <location>
        <begin position="843"/>
        <end position="919"/>
    </location>
</feature>
<feature type="region of interest" description="Disordered" evidence="1">
    <location>
        <begin position="311"/>
        <end position="341"/>
    </location>
</feature>
<name>A0A6J8EHY4_MYTCO</name>
<feature type="region of interest" description="Disordered" evidence="1">
    <location>
        <begin position="184"/>
        <end position="207"/>
    </location>
</feature>
<dbReference type="SUPFAM" id="SSF117839">
    <property type="entry name" value="WWE domain"/>
    <property type="match status" value="1"/>
</dbReference>
<dbReference type="Pfam" id="PF06701">
    <property type="entry name" value="MIB_HERC2"/>
    <property type="match status" value="1"/>
</dbReference>
<dbReference type="PROSITE" id="PS50234">
    <property type="entry name" value="VWFA"/>
    <property type="match status" value="1"/>
</dbReference>
<organism evidence="5 6">
    <name type="scientific">Mytilus coruscus</name>
    <name type="common">Sea mussel</name>
    <dbReference type="NCBI Taxonomy" id="42192"/>
    <lineage>
        <taxon>Eukaryota</taxon>
        <taxon>Metazoa</taxon>
        <taxon>Spiralia</taxon>
        <taxon>Lophotrochozoa</taxon>
        <taxon>Mollusca</taxon>
        <taxon>Bivalvia</taxon>
        <taxon>Autobranchia</taxon>
        <taxon>Pteriomorphia</taxon>
        <taxon>Mytilida</taxon>
        <taxon>Mytiloidea</taxon>
        <taxon>Mytilidae</taxon>
        <taxon>Mytilinae</taxon>
        <taxon>Mytilus</taxon>
    </lineage>
</organism>
<dbReference type="PROSITE" id="PS51416">
    <property type="entry name" value="MIB_HERC2"/>
    <property type="match status" value="1"/>
</dbReference>
<dbReference type="InterPro" id="IPR002035">
    <property type="entry name" value="VWF_A"/>
</dbReference>
<evidence type="ECO:0000259" key="3">
    <source>
        <dbReference type="PROSITE" id="PS50918"/>
    </source>
</evidence>
<dbReference type="SUPFAM" id="SSF159034">
    <property type="entry name" value="Mib/herc2 domain-like"/>
    <property type="match status" value="1"/>
</dbReference>
<dbReference type="InterPro" id="IPR037197">
    <property type="entry name" value="WWE_dom_sf"/>
</dbReference>
<dbReference type="InterPro" id="IPR004170">
    <property type="entry name" value="WWE_dom"/>
</dbReference>